<evidence type="ECO:0000256" key="5">
    <source>
        <dbReference type="ARBA" id="ARBA00022723"/>
    </source>
</evidence>
<keyword evidence="13" id="KW-1185">Reference proteome</keyword>
<dbReference type="Pfam" id="PF02578">
    <property type="entry name" value="Cu-oxidase_4"/>
    <property type="match status" value="1"/>
</dbReference>
<feature type="region of interest" description="Disordered" evidence="11">
    <location>
        <begin position="32"/>
        <end position="51"/>
    </location>
</feature>
<evidence type="ECO:0000256" key="4">
    <source>
        <dbReference type="ARBA" id="ARBA00022679"/>
    </source>
</evidence>
<comment type="similarity">
    <text evidence="3">Belongs to the purine nucleoside phosphorylase YfiH/LACC1 family.</text>
</comment>
<evidence type="ECO:0000256" key="6">
    <source>
        <dbReference type="ARBA" id="ARBA00022801"/>
    </source>
</evidence>
<dbReference type="RefSeq" id="WP_259315986.1">
    <property type="nucleotide sequence ID" value="NZ_CP087164.1"/>
</dbReference>
<evidence type="ECO:0000256" key="3">
    <source>
        <dbReference type="ARBA" id="ARBA00007353"/>
    </source>
</evidence>
<dbReference type="CDD" id="cd16833">
    <property type="entry name" value="YfiH"/>
    <property type="match status" value="1"/>
</dbReference>
<dbReference type="PANTHER" id="PTHR30616">
    <property type="entry name" value="UNCHARACTERIZED PROTEIN YFIH"/>
    <property type="match status" value="1"/>
</dbReference>
<dbReference type="InterPro" id="IPR003730">
    <property type="entry name" value="Cu_polyphenol_OxRdtase"/>
</dbReference>
<evidence type="ECO:0000256" key="1">
    <source>
        <dbReference type="ARBA" id="ARBA00000553"/>
    </source>
</evidence>
<keyword evidence="4" id="KW-0808">Transferase</keyword>
<keyword evidence="5" id="KW-0479">Metal-binding</keyword>
<evidence type="ECO:0000256" key="2">
    <source>
        <dbReference type="ARBA" id="ARBA00003215"/>
    </source>
</evidence>
<dbReference type="InterPro" id="IPR011324">
    <property type="entry name" value="Cytotoxic_necrot_fac-like_cat"/>
</dbReference>
<sequence>MFHWDGDHLAADLPHGARALFTTRRGGVSEGPFASLHLGRTAPGDSGGDTAEHVAANRARLAQAAGERTLRIARQVHGADVATDDDPRLEADAQVTTRMDVAATVLVADCLPVALATPHAVAMVHAGWRGLAGGVLRNGLRALGDGPVTAAIGPAIGVCCFEVGDEVRAAFPAHPAARRRRNLDLKLIARRELQAAGVQAIEDCDLCTFCEPRLFFSHRRDGERTGRQAGVAWRS</sequence>
<dbReference type="GO" id="GO:0017061">
    <property type="term" value="F:S-methyl-5-thioadenosine phosphorylase activity"/>
    <property type="evidence" value="ECO:0007669"/>
    <property type="project" value="UniProtKB-EC"/>
</dbReference>
<comment type="catalytic activity">
    <reaction evidence="9">
        <text>adenosine + phosphate = alpha-D-ribose 1-phosphate + adenine</text>
        <dbReference type="Rhea" id="RHEA:27642"/>
        <dbReference type="ChEBI" id="CHEBI:16335"/>
        <dbReference type="ChEBI" id="CHEBI:16708"/>
        <dbReference type="ChEBI" id="CHEBI:43474"/>
        <dbReference type="ChEBI" id="CHEBI:57720"/>
        <dbReference type="EC" id="2.4.2.1"/>
    </reaction>
    <physiologicalReaction direction="left-to-right" evidence="9">
        <dbReference type="Rhea" id="RHEA:27643"/>
    </physiologicalReaction>
</comment>
<comment type="catalytic activity">
    <reaction evidence="1">
        <text>inosine + phosphate = alpha-D-ribose 1-phosphate + hypoxanthine</text>
        <dbReference type="Rhea" id="RHEA:27646"/>
        <dbReference type="ChEBI" id="CHEBI:17368"/>
        <dbReference type="ChEBI" id="CHEBI:17596"/>
        <dbReference type="ChEBI" id="CHEBI:43474"/>
        <dbReference type="ChEBI" id="CHEBI:57720"/>
        <dbReference type="EC" id="2.4.2.1"/>
    </reaction>
    <physiologicalReaction direction="left-to-right" evidence="1">
        <dbReference type="Rhea" id="RHEA:27647"/>
    </physiologicalReaction>
</comment>
<dbReference type="GO" id="GO:0005507">
    <property type="term" value="F:copper ion binding"/>
    <property type="evidence" value="ECO:0007669"/>
    <property type="project" value="TreeGrafter"/>
</dbReference>
<evidence type="ECO:0000256" key="11">
    <source>
        <dbReference type="SAM" id="MobiDB-lite"/>
    </source>
</evidence>
<evidence type="ECO:0000256" key="9">
    <source>
        <dbReference type="ARBA" id="ARBA00048968"/>
    </source>
</evidence>
<dbReference type="Gene3D" id="3.60.140.10">
    <property type="entry name" value="CNF1/YfiH-like putative cysteine hydrolases"/>
    <property type="match status" value="1"/>
</dbReference>
<keyword evidence="7" id="KW-0862">Zinc</keyword>
<evidence type="ECO:0000256" key="8">
    <source>
        <dbReference type="ARBA" id="ARBA00047989"/>
    </source>
</evidence>
<comment type="catalytic activity">
    <reaction evidence="8">
        <text>adenosine + H2O + H(+) = inosine + NH4(+)</text>
        <dbReference type="Rhea" id="RHEA:24408"/>
        <dbReference type="ChEBI" id="CHEBI:15377"/>
        <dbReference type="ChEBI" id="CHEBI:15378"/>
        <dbReference type="ChEBI" id="CHEBI:16335"/>
        <dbReference type="ChEBI" id="CHEBI:17596"/>
        <dbReference type="ChEBI" id="CHEBI:28938"/>
        <dbReference type="EC" id="3.5.4.4"/>
    </reaction>
    <physiologicalReaction direction="left-to-right" evidence="8">
        <dbReference type="Rhea" id="RHEA:24409"/>
    </physiologicalReaction>
</comment>
<reference evidence="12" key="1">
    <citation type="journal article" date="2022" name="Int. J. Syst. Evol. Microbiol.">
        <title>Pseudomonas aegrilactucae sp. nov. and Pseudomonas morbosilactucae sp. nov., pathogens causing bacterial rot of lettuce in Japan.</title>
        <authorList>
            <person name="Sawada H."/>
            <person name="Fujikawa T."/>
            <person name="Satou M."/>
        </authorList>
    </citation>
    <scope>NUCLEOTIDE SEQUENCE</scope>
    <source>
        <strain evidence="12">0166_1</strain>
    </source>
</reference>
<dbReference type="GO" id="GO:0016787">
    <property type="term" value="F:hydrolase activity"/>
    <property type="evidence" value="ECO:0007669"/>
    <property type="project" value="UniProtKB-KW"/>
</dbReference>
<name>A0A9E7C1C9_9ACTN</name>
<dbReference type="EC" id="1.10.3.-" evidence="12"/>
<evidence type="ECO:0000256" key="7">
    <source>
        <dbReference type="ARBA" id="ARBA00022833"/>
    </source>
</evidence>
<evidence type="ECO:0000313" key="13">
    <source>
        <dbReference type="Proteomes" id="UP001162834"/>
    </source>
</evidence>
<dbReference type="PANTHER" id="PTHR30616:SF2">
    <property type="entry name" value="PURINE NUCLEOSIDE PHOSPHORYLASE LACC1"/>
    <property type="match status" value="1"/>
</dbReference>
<protein>
    <submittedName>
        <fullName evidence="12">Polyphenol oxidase</fullName>
        <ecNumber evidence="12">1.10.3.-</ecNumber>
    </submittedName>
</protein>
<dbReference type="AlphaFoldDB" id="A0A9E7C1C9"/>
<dbReference type="KEGG" id="sbae:DSM104329_02717"/>
<evidence type="ECO:0000313" key="12">
    <source>
        <dbReference type="EMBL" id="UGS36313.1"/>
    </source>
</evidence>
<evidence type="ECO:0000256" key="10">
    <source>
        <dbReference type="ARBA" id="ARBA00049893"/>
    </source>
</evidence>
<keyword evidence="6" id="KW-0378">Hydrolase</keyword>
<dbReference type="Proteomes" id="UP001162834">
    <property type="component" value="Chromosome"/>
</dbReference>
<dbReference type="EMBL" id="CP087164">
    <property type="protein sequence ID" value="UGS36313.1"/>
    <property type="molecule type" value="Genomic_DNA"/>
</dbReference>
<dbReference type="GO" id="GO:0016491">
    <property type="term" value="F:oxidoreductase activity"/>
    <property type="evidence" value="ECO:0007669"/>
    <property type="project" value="UniProtKB-KW"/>
</dbReference>
<keyword evidence="12" id="KW-0560">Oxidoreductase</keyword>
<comment type="function">
    <text evidence="2">Purine nucleoside enzyme that catalyzes the phosphorolysis of adenosine and inosine nucleosides, yielding D-ribose 1-phosphate and the respective free bases, adenine and hypoxanthine. Also catalyzes the phosphorolysis of S-methyl-5'-thioadenosine into adenine and S-methyl-5-thio-alpha-D-ribose 1-phosphate. Also has adenosine deaminase activity.</text>
</comment>
<dbReference type="SUPFAM" id="SSF64438">
    <property type="entry name" value="CNF1/YfiH-like putative cysteine hydrolases"/>
    <property type="match status" value="1"/>
</dbReference>
<organism evidence="12 13">
    <name type="scientific">Capillimicrobium parvum</name>
    <dbReference type="NCBI Taxonomy" id="2884022"/>
    <lineage>
        <taxon>Bacteria</taxon>
        <taxon>Bacillati</taxon>
        <taxon>Actinomycetota</taxon>
        <taxon>Thermoleophilia</taxon>
        <taxon>Solirubrobacterales</taxon>
        <taxon>Capillimicrobiaceae</taxon>
        <taxon>Capillimicrobium</taxon>
    </lineage>
</organism>
<accession>A0A9E7C1C9</accession>
<dbReference type="InterPro" id="IPR038371">
    <property type="entry name" value="Cu_polyphenol_OxRdtase_sf"/>
</dbReference>
<comment type="catalytic activity">
    <reaction evidence="10">
        <text>S-methyl-5'-thioadenosine + phosphate = 5-(methylsulfanyl)-alpha-D-ribose 1-phosphate + adenine</text>
        <dbReference type="Rhea" id="RHEA:11852"/>
        <dbReference type="ChEBI" id="CHEBI:16708"/>
        <dbReference type="ChEBI" id="CHEBI:17509"/>
        <dbReference type="ChEBI" id="CHEBI:43474"/>
        <dbReference type="ChEBI" id="CHEBI:58533"/>
        <dbReference type="EC" id="2.4.2.28"/>
    </reaction>
    <physiologicalReaction direction="left-to-right" evidence="10">
        <dbReference type="Rhea" id="RHEA:11853"/>
    </physiologicalReaction>
</comment>
<gene>
    <name evidence="12" type="primary">yfiH</name>
    <name evidence="12" type="ORF">DSM104329_02717</name>
</gene>
<proteinExistence type="inferred from homology"/>